<dbReference type="GO" id="GO:0003700">
    <property type="term" value="F:DNA-binding transcription factor activity"/>
    <property type="evidence" value="ECO:0007669"/>
    <property type="project" value="InterPro"/>
</dbReference>
<organism evidence="7 8">
    <name type="scientific">Pseudoduganella buxea</name>
    <dbReference type="NCBI Taxonomy" id="1949069"/>
    <lineage>
        <taxon>Bacteria</taxon>
        <taxon>Pseudomonadati</taxon>
        <taxon>Pseudomonadota</taxon>
        <taxon>Betaproteobacteria</taxon>
        <taxon>Burkholderiales</taxon>
        <taxon>Oxalobacteraceae</taxon>
        <taxon>Telluria group</taxon>
        <taxon>Pseudoduganella</taxon>
    </lineage>
</organism>
<dbReference type="InterPro" id="IPR000847">
    <property type="entry name" value="LysR_HTH_N"/>
</dbReference>
<dbReference type="SUPFAM" id="SSF46785">
    <property type="entry name" value="Winged helix' DNA-binding domain"/>
    <property type="match status" value="1"/>
</dbReference>
<dbReference type="InterPro" id="IPR036390">
    <property type="entry name" value="WH_DNA-bd_sf"/>
</dbReference>
<dbReference type="SUPFAM" id="SSF53850">
    <property type="entry name" value="Periplasmic binding protein-like II"/>
    <property type="match status" value="1"/>
</dbReference>
<dbReference type="OrthoDB" id="196624at2"/>
<evidence type="ECO:0000259" key="5">
    <source>
        <dbReference type="PROSITE" id="PS50931"/>
    </source>
</evidence>
<dbReference type="Pfam" id="PF03466">
    <property type="entry name" value="LysR_substrate"/>
    <property type="match status" value="1"/>
</dbReference>
<name>A0A6I3SY87_9BURK</name>
<dbReference type="Gene3D" id="1.10.10.10">
    <property type="entry name" value="Winged helix-like DNA-binding domain superfamily/Winged helix DNA-binding domain"/>
    <property type="match status" value="1"/>
</dbReference>
<comment type="caution">
    <text evidence="7">The sequence shown here is derived from an EMBL/GenBank/DDBJ whole genome shotgun (WGS) entry which is preliminary data.</text>
</comment>
<feature type="domain" description="HTH lysR-type" evidence="5">
    <location>
        <begin position="10"/>
        <end position="60"/>
    </location>
</feature>
<evidence type="ECO:0000256" key="1">
    <source>
        <dbReference type="ARBA" id="ARBA00009437"/>
    </source>
</evidence>
<dbReference type="GO" id="GO:0000976">
    <property type="term" value="F:transcription cis-regulatory region binding"/>
    <property type="evidence" value="ECO:0007669"/>
    <property type="project" value="TreeGrafter"/>
</dbReference>
<evidence type="ECO:0000313" key="8">
    <source>
        <dbReference type="Proteomes" id="UP000430634"/>
    </source>
</evidence>
<dbReference type="CDD" id="cd05466">
    <property type="entry name" value="PBP2_LTTR_substrate"/>
    <property type="match status" value="1"/>
</dbReference>
<keyword evidence="3" id="KW-0238">DNA-binding</keyword>
<evidence type="ECO:0000313" key="6">
    <source>
        <dbReference type="EMBL" id="GGC14160.1"/>
    </source>
</evidence>
<dbReference type="PANTHER" id="PTHR30126:SF91">
    <property type="entry name" value="LYSR FAMILY TRANSCRIPTIONAL REGULATOR"/>
    <property type="match status" value="1"/>
</dbReference>
<dbReference type="PROSITE" id="PS50931">
    <property type="entry name" value="HTH_LYSR"/>
    <property type="match status" value="1"/>
</dbReference>
<evidence type="ECO:0000256" key="2">
    <source>
        <dbReference type="ARBA" id="ARBA00023015"/>
    </source>
</evidence>
<dbReference type="EMBL" id="WNKZ01000043">
    <property type="protein sequence ID" value="MTV54133.1"/>
    <property type="molecule type" value="Genomic_DNA"/>
</dbReference>
<accession>A0A6I3SY87</accession>
<proteinExistence type="inferred from homology"/>
<sequence length="318" mass="34678">MAFSSDNVTVFLAVLDHGSFSAAARSLKRVPSAVSMAIAQLEAELDLQLFDRSSRDARPTQVARALEAEARQFAGQLRRLQAHALSLHGGLERSLTLVVAPELLSVPWSVPLARLAAQFPSLQVEVRSATQAEALRMLHDGTAQLALMYERPQVDERESFQELGSEVLQAVIAPHHPDLREREKGFQLQDLIDLRQIAIAGKSGAGDDGRTVISRKLWRTDSHLATLGLVQAGLGWAFLPLRLAAPFIASGELVAIEFAHMSNQVRLWVDLVWINDRPMGLGTRRLIELMKDFSGLDVVGPVPAPAAAPDSIQAPDCL</sequence>
<dbReference type="Proteomes" id="UP000622638">
    <property type="component" value="Unassembled WGS sequence"/>
</dbReference>
<reference evidence="6" key="4">
    <citation type="submission" date="2024-05" db="EMBL/GenBank/DDBJ databases">
        <authorList>
            <person name="Sun Q."/>
            <person name="Zhou Y."/>
        </authorList>
    </citation>
    <scope>NUCLEOTIDE SEQUENCE</scope>
    <source>
        <strain evidence="6">CGMCC 1.15931</strain>
    </source>
</reference>
<evidence type="ECO:0000256" key="3">
    <source>
        <dbReference type="ARBA" id="ARBA00023125"/>
    </source>
</evidence>
<evidence type="ECO:0000313" key="9">
    <source>
        <dbReference type="Proteomes" id="UP000622638"/>
    </source>
</evidence>
<dbReference type="EMBL" id="BMKG01000018">
    <property type="protein sequence ID" value="GGC14160.1"/>
    <property type="molecule type" value="Genomic_DNA"/>
</dbReference>
<protein>
    <submittedName>
        <fullName evidence="6 7">Transcriptional regulator</fullName>
    </submittedName>
</protein>
<dbReference type="Pfam" id="PF00126">
    <property type="entry name" value="HTH_1"/>
    <property type="match status" value="1"/>
</dbReference>
<dbReference type="Proteomes" id="UP000430634">
    <property type="component" value="Unassembled WGS sequence"/>
</dbReference>
<keyword evidence="9" id="KW-1185">Reference proteome</keyword>
<evidence type="ECO:0000256" key="4">
    <source>
        <dbReference type="ARBA" id="ARBA00023163"/>
    </source>
</evidence>
<comment type="similarity">
    <text evidence="1">Belongs to the LysR transcriptional regulatory family.</text>
</comment>
<dbReference type="InterPro" id="IPR005119">
    <property type="entry name" value="LysR_subst-bd"/>
</dbReference>
<reference evidence="7 8" key="3">
    <citation type="submission" date="2019-11" db="EMBL/GenBank/DDBJ databases">
        <title>Type strains purchased from KCTC, JCM and DSMZ.</title>
        <authorList>
            <person name="Lu H."/>
        </authorList>
    </citation>
    <scope>NUCLEOTIDE SEQUENCE [LARGE SCALE GENOMIC DNA]</scope>
    <source>
        <strain evidence="7 8">KCTC 52429</strain>
    </source>
</reference>
<dbReference type="AlphaFoldDB" id="A0A6I3SY87"/>
<dbReference type="RefSeq" id="WP_155471436.1">
    <property type="nucleotide sequence ID" value="NZ_BMKG01000018.1"/>
</dbReference>
<dbReference type="Gene3D" id="3.40.190.290">
    <property type="match status" value="1"/>
</dbReference>
<dbReference type="PANTHER" id="PTHR30126">
    <property type="entry name" value="HTH-TYPE TRANSCRIPTIONAL REGULATOR"/>
    <property type="match status" value="1"/>
</dbReference>
<reference evidence="6" key="1">
    <citation type="journal article" date="2014" name="Int. J. Syst. Evol. Microbiol.">
        <title>Complete genome of a new Firmicutes species belonging to the dominant human colonic microbiota ('Ruminococcus bicirculans') reveals two chromosomes and a selective capacity to utilize plant glucans.</title>
        <authorList>
            <consortium name="NISC Comparative Sequencing Program"/>
            <person name="Wegmann U."/>
            <person name="Louis P."/>
            <person name="Goesmann A."/>
            <person name="Henrissat B."/>
            <person name="Duncan S.H."/>
            <person name="Flint H.J."/>
        </authorList>
    </citation>
    <scope>NUCLEOTIDE SEQUENCE</scope>
    <source>
        <strain evidence="6">CGMCC 1.15931</strain>
    </source>
</reference>
<evidence type="ECO:0000313" key="7">
    <source>
        <dbReference type="EMBL" id="MTV54133.1"/>
    </source>
</evidence>
<keyword evidence="2" id="KW-0805">Transcription regulation</keyword>
<gene>
    <name evidence="6" type="ORF">GCM10011572_39500</name>
    <name evidence="7" type="ORF">GM672_15485</name>
</gene>
<keyword evidence="4" id="KW-0804">Transcription</keyword>
<reference evidence="9" key="2">
    <citation type="journal article" date="2019" name="Int. J. Syst. Evol. Microbiol.">
        <title>The Global Catalogue of Microorganisms (GCM) 10K type strain sequencing project: providing services to taxonomists for standard genome sequencing and annotation.</title>
        <authorList>
            <consortium name="The Broad Institute Genomics Platform"/>
            <consortium name="The Broad Institute Genome Sequencing Center for Infectious Disease"/>
            <person name="Wu L."/>
            <person name="Ma J."/>
        </authorList>
    </citation>
    <scope>NUCLEOTIDE SEQUENCE [LARGE SCALE GENOMIC DNA]</scope>
    <source>
        <strain evidence="9">CGMCC 1.15931</strain>
    </source>
</reference>
<dbReference type="InterPro" id="IPR036388">
    <property type="entry name" value="WH-like_DNA-bd_sf"/>
</dbReference>